<dbReference type="PANTHER" id="PTHR15002">
    <property type="entry name" value="RIBOSOMAL BIOGENESIS PROTEIN LAS1L"/>
    <property type="match status" value="1"/>
</dbReference>
<dbReference type="GO" id="GO:0030687">
    <property type="term" value="C:preribosome, large subunit precursor"/>
    <property type="evidence" value="ECO:0007669"/>
    <property type="project" value="TreeGrafter"/>
</dbReference>
<dbReference type="Pfam" id="PF04031">
    <property type="entry name" value="Las1"/>
    <property type="match status" value="1"/>
</dbReference>
<name>A0A0W0FAS5_MONRR</name>
<evidence type="ECO:0000313" key="2">
    <source>
        <dbReference type="Proteomes" id="UP000054988"/>
    </source>
</evidence>
<sequence>MRLPRRVPWKSIAELDQVCSWIFTDENDSQSKILAINRLSAWRTITPLPHALDSTLAILSVVVQDSKSEGTSYYLPLRQSYASALIRLVNGLVDPLQLGVYARSIAGIAAQLDLPLWLVELRHAATHEDLPSLELLREAAKQSMSWLFHNYWLPTLNPSTSLNNETPPLRPLSPILKQYKDLLKLTTRDASLKPRYKQSTQTIYKDVEKWIAEAKVAANVVSGELGWTTGHTVDTEVDEQDPKERWALEILCDALLEKGGLVALSKKRRILPGSPSSPPPDSVQIWAPLLTHINSVHPAFLSNLVNKMIHRIVSDSQLTSQNTAGLSTSFDPSYAACLARWILWVTEFVESDDPDDSLRVDVCAALITAVGPGAELSPQSKNILETLLRDLCSGNPDLEAALSTLKPFDRVSSARWTAEDVVIMNERLDALLSVASPLPELESESVTPDKSSTILAPGWLLLDESSGWRPCPIGVYYDK</sequence>
<dbReference type="EMBL" id="LATX01002176">
    <property type="protein sequence ID" value="KTB33361.1"/>
    <property type="molecule type" value="Genomic_DNA"/>
</dbReference>
<gene>
    <name evidence="1" type="ORF">WG66_13979</name>
</gene>
<reference evidence="1 2" key="1">
    <citation type="submission" date="2015-12" db="EMBL/GenBank/DDBJ databases">
        <title>Draft genome sequence of Moniliophthora roreri, the causal agent of frosty pod rot of cacao.</title>
        <authorList>
            <person name="Aime M.C."/>
            <person name="Diaz-Valderrama J.R."/>
            <person name="Kijpornyongpan T."/>
            <person name="Phillips-Mora W."/>
        </authorList>
    </citation>
    <scope>NUCLEOTIDE SEQUENCE [LARGE SCALE GENOMIC DNA]</scope>
    <source>
        <strain evidence="1 2">MCA 2952</strain>
    </source>
</reference>
<comment type="caution">
    <text evidence="1">The sequence shown here is derived from an EMBL/GenBank/DDBJ whole genome shotgun (WGS) entry which is preliminary data.</text>
</comment>
<dbReference type="InterPro" id="IPR007174">
    <property type="entry name" value="Las1"/>
</dbReference>
<dbReference type="GO" id="GO:0000470">
    <property type="term" value="P:maturation of LSU-rRNA"/>
    <property type="evidence" value="ECO:0007669"/>
    <property type="project" value="TreeGrafter"/>
</dbReference>
<dbReference type="AlphaFoldDB" id="A0A0W0FAS5"/>
<dbReference type="GO" id="GO:0090730">
    <property type="term" value="C:Las1 complex"/>
    <property type="evidence" value="ECO:0007669"/>
    <property type="project" value="InterPro"/>
</dbReference>
<dbReference type="Proteomes" id="UP000054988">
    <property type="component" value="Unassembled WGS sequence"/>
</dbReference>
<dbReference type="GO" id="GO:0000460">
    <property type="term" value="P:maturation of 5.8S rRNA"/>
    <property type="evidence" value="ECO:0007669"/>
    <property type="project" value="TreeGrafter"/>
</dbReference>
<evidence type="ECO:0000313" key="1">
    <source>
        <dbReference type="EMBL" id="KTB33361.1"/>
    </source>
</evidence>
<protein>
    <recommendedName>
        <fullName evidence="3">Las1-domain-containing protein</fullName>
    </recommendedName>
</protein>
<organism evidence="1 2">
    <name type="scientific">Moniliophthora roreri</name>
    <name type="common">Frosty pod rot fungus</name>
    <name type="synonym">Monilia roreri</name>
    <dbReference type="NCBI Taxonomy" id="221103"/>
    <lineage>
        <taxon>Eukaryota</taxon>
        <taxon>Fungi</taxon>
        <taxon>Dikarya</taxon>
        <taxon>Basidiomycota</taxon>
        <taxon>Agaricomycotina</taxon>
        <taxon>Agaricomycetes</taxon>
        <taxon>Agaricomycetidae</taxon>
        <taxon>Agaricales</taxon>
        <taxon>Marasmiineae</taxon>
        <taxon>Marasmiaceae</taxon>
        <taxon>Moniliophthora</taxon>
    </lineage>
</organism>
<evidence type="ECO:0008006" key="3">
    <source>
        <dbReference type="Google" id="ProtNLM"/>
    </source>
</evidence>
<accession>A0A0W0FAS5</accession>
<dbReference type="GO" id="GO:0004519">
    <property type="term" value="F:endonuclease activity"/>
    <property type="evidence" value="ECO:0007669"/>
    <property type="project" value="InterPro"/>
</dbReference>
<proteinExistence type="predicted"/>
<dbReference type="PANTHER" id="PTHR15002:SF0">
    <property type="entry name" value="RIBOSOMAL BIOGENESIS PROTEIN LAS1L"/>
    <property type="match status" value="1"/>
</dbReference>
<dbReference type="eggNOG" id="KOG2425">
    <property type="taxonomic scope" value="Eukaryota"/>
</dbReference>